<dbReference type="AlphaFoldDB" id="A0A0F9QCS9"/>
<gene>
    <name evidence="1" type="ORF">LCGC14_0789730</name>
</gene>
<name>A0A0F9QCS9_9ZZZZ</name>
<reference evidence="1" key="1">
    <citation type="journal article" date="2015" name="Nature">
        <title>Complex archaea that bridge the gap between prokaryotes and eukaryotes.</title>
        <authorList>
            <person name="Spang A."/>
            <person name="Saw J.H."/>
            <person name="Jorgensen S.L."/>
            <person name="Zaremba-Niedzwiedzka K."/>
            <person name="Martijn J."/>
            <person name="Lind A.E."/>
            <person name="van Eijk R."/>
            <person name="Schleper C."/>
            <person name="Guy L."/>
            <person name="Ettema T.J."/>
        </authorList>
    </citation>
    <scope>NUCLEOTIDE SEQUENCE</scope>
</reference>
<dbReference type="EMBL" id="LAZR01002081">
    <property type="protein sequence ID" value="KKN34832.1"/>
    <property type="molecule type" value="Genomic_DNA"/>
</dbReference>
<organism evidence="1">
    <name type="scientific">marine sediment metagenome</name>
    <dbReference type="NCBI Taxonomy" id="412755"/>
    <lineage>
        <taxon>unclassified sequences</taxon>
        <taxon>metagenomes</taxon>
        <taxon>ecological metagenomes</taxon>
    </lineage>
</organism>
<proteinExistence type="predicted"/>
<sequence length="86" mass="9652">MSEFEKSTVLFEGVVTAEHHRPVRPIECSHPDRCLDGLRFPMMVTTHPVDGSFGFSNGRAHFDNAMEALNGKHVRVTVEWNEPDGS</sequence>
<comment type="caution">
    <text evidence="1">The sequence shown here is derived from an EMBL/GenBank/DDBJ whole genome shotgun (WGS) entry which is preliminary data.</text>
</comment>
<protein>
    <submittedName>
        <fullName evidence="1">Uncharacterized protein</fullName>
    </submittedName>
</protein>
<accession>A0A0F9QCS9</accession>
<evidence type="ECO:0000313" key="1">
    <source>
        <dbReference type="EMBL" id="KKN34832.1"/>
    </source>
</evidence>